<organism evidence="1 2">
    <name type="scientific">Tritrichomonas foetus</name>
    <dbReference type="NCBI Taxonomy" id="1144522"/>
    <lineage>
        <taxon>Eukaryota</taxon>
        <taxon>Metamonada</taxon>
        <taxon>Parabasalia</taxon>
        <taxon>Tritrichomonadida</taxon>
        <taxon>Tritrichomonadidae</taxon>
        <taxon>Tritrichomonas</taxon>
    </lineage>
</organism>
<proteinExistence type="predicted"/>
<evidence type="ECO:0000313" key="1">
    <source>
        <dbReference type="EMBL" id="OHT14367.1"/>
    </source>
</evidence>
<gene>
    <name evidence="1" type="ORF">TRFO_15288</name>
</gene>
<dbReference type="RefSeq" id="XP_068367503.1">
    <property type="nucleotide sequence ID" value="XM_068498301.1"/>
</dbReference>
<sequence length="159" mass="18380">MMPPIVTNPHLLPVPNVIPITNAIPINKNNSKLEKSQNRQNDISRLIQIHRVKYGHGKEAMTIRDELKGFNPSTSQAMMLVKQNFGTSVRLSEIKALLNSIIEHLKPKKIYLPKLTRNENRSYPLCIKYIQDHIEILEPYLKMAKFCTERKTVIPVHDF</sequence>
<protein>
    <submittedName>
        <fullName evidence="1">Uncharacterized protein</fullName>
    </submittedName>
</protein>
<name>A0A1J4KSU7_9EUKA</name>
<dbReference type="EMBL" id="MLAK01000384">
    <property type="protein sequence ID" value="OHT14367.1"/>
    <property type="molecule type" value="Genomic_DNA"/>
</dbReference>
<dbReference type="AlphaFoldDB" id="A0A1J4KSU7"/>
<dbReference type="VEuPathDB" id="TrichDB:TRFO_15288"/>
<keyword evidence="2" id="KW-1185">Reference proteome</keyword>
<dbReference type="GeneID" id="94833005"/>
<comment type="caution">
    <text evidence="1">The sequence shown here is derived from an EMBL/GenBank/DDBJ whole genome shotgun (WGS) entry which is preliminary data.</text>
</comment>
<dbReference type="Proteomes" id="UP000179807">
    <property type="component" value="Unassembled WGS sequence"/>
</dbReference>
<reference evidence="1" key="1">
    <citation type="submission" date="2016-10" db="EMBL/GenBank/DDBJ databases">
        <authorList>
            <person name="Benchimol M."/>
            <person name="Almeida L.G."/>
            <person name="Vasconcelos A.T."/>
            <person name="Perreira-Neves A."/>
            <person name="Rosa I.A."/>
            <person name="Tasca T."/>
            <person name="Bogo M.R."/>
            <person name="de Souza W."/>
        </authorList>
    </citation>
    <scope>NUCLEOTIDE SEQUENCE [LARGE SCALE GENOMIC DNA]</scope>
    <source>
        <strain evidence="1">K</strain>
    </source>
</reference>
<evidence type="ECO:0000313" key="2">
    <source>
        <dbReference type="Proteomes" id="UP000179807"/>
    </source>
</evidence>
<accession>A0A1J4KSU7</accession>